<evidence type="ECO:0000256" key="2">
    <source>
        <dbReference type="ARBA" id="ARBA00022490"/>
    </source>
</evidence>
<dbReference type="FunFam" id="1.25.40.10:FF:000537">
    <property type="entry name" value="Tetratricopeptide repeat domain 25"/>
    <property type="match status" value="1"/>
</dbReference>
<keyword evidence="5" id="KW-0206">Cytoskeleton</keyword>
<evidence type="ECO:0000256" key="10">
    <source>
        <dbReference type="SAM" id="MobiDB-lite"/>
    </source>
</evidence>
<dbReference type="PANTHER" id="PTHR23040">
    <property type="match status" value="1"/>
</dbReference>
<name>A0A9D3YFQ9_DREPO</name>
<protein>
    <recommendedName>
        <fullName evidence="7">Outer dynein arm-docking complex subunit 4</fullName>
    </recommendedName>
    <alternativeName>
        <fullName evidence="8">Tetratricopeptide repeat protein 25</fullName>
    </alternativeName>
</protein>
<dbReference type="AlphaFoldDB" id="A0A9D3YFQ9"/>
<dbReference type="SUPFAM" id="SSF48452">
    <property type="entry name" value="TPR-like"/>
    <property type="match status" value="1"/>
</dbReference>
<reference evidence="11" key="2">
    <citation type="submission" date="2020-11" db="EMBL/GenBank/DDBJ databases">
        <authorList>
            <person name="McCartney M.A."/>
            <person name="Auch B."/>
            <person name="Kono T."/>
            <person name="Mallez S."/>
            <person name="Becker A."/>
            <person name="Gohl D.M."/>
            <person name="Silverstein K.A.T."/>
            <person name="Koren S."/>
            <person name="Bechman K.B."/>
            <person name="Herman A."/>
            <person name="Abrahante J.E."/>
            <person name="Garbe J."/>
        </authorList>
    </citation>
    <scope>NUCLEOTIDE SEQUENCE</scope>
    <source>
        <strain evidence="11">Duluth1</strain>
        <tissue evidence="11">Whole animal</tissue>
    </source>
</reference>
<evidence type="ECO:0000256" key="3">
    <source>
        <dbReference type="ARBA" id="ARBA00022737"/>
    </source>
</evidence>
<feature type="repeat" description="TPR" evidence="9">
    <location>
        <begin position="14"/>
        <end position="47"/>
    </location>
</feature>
<dbReference type="FunFam" id="1.25.40.10:FF:000795">
    <property type="entry name" value="Tetratricopeptide repeat protein 25"/>
    <property type="match status" value="1"/>
</dbReference>
<dbReference type="InterPro" id="IPR011990">
    <property type="entry name" value="TPR-like_helical_dom_sf"/>
</dbReference>
<accession>A0A9D3YFQ9</accession>
<feature type="compositionally biased region" description="Basic and acidic residues" evidence="10">
    <location>
        <begin position="525"/>
        <end position="537"/>
    </location>
</feature>
<dbReference type="SMART" id="SM00028">
    <property type="entry name" value="TPR"/>
    <property type="match status" value="7"/>
</dbReference>
<keyword evidence="2" id="KW-0963">Cytoplasm</keyword>
<dbReference type="PANTHER" id="PTHR23040:SF1">
    <property type="entry name" value="OUTER DYNEIN ARM-DOCKING COMPLEX SUBUNIT 4"/>
    <property type="match status" value="1"/>
</dbReference>
<sequence length="615" mass="68912">MYDESASEGAKGTFEIYRAEADSLYKQGEYRKSIESYTIALDLHPNEKNCLVARSKCYLQLGDMQSALNDAEASLEDDKNFHKGIYQKAQALYYQGDFEMALVFYHRGHKLRPELQEFRLGIQKAQEAIDNSVGSPDTVKLTTEGDLSYFDMLLDDKKIKRKAAPLGRPVVAPTSKVKAKGAPGSEKTIKQLLGELYGDRQYLEKLLKETDPKSEMGKTISTLVTEGLSYLDTRSDFWRQQKPMYARRHDRLMQRRRREVSSNKVSPNDYIIKELERIDQAQVEGRYQEALKRSQKCLATVQNYTEEEVPNKLEVIANLHSCVGNAYLEMGEYNKAQASHETDLKIGQDNDLQEAVSRGLDNVGRVYARKGEFSKAIEIWERKLPISMSPLESTWLYHEIGRCFLELGNNTEAKKYGELSEAAAIEADDAMWHLQASVLTAQAEVKLGDYQGGAASFEKALELAKQQGDKSAEKAISKALTDINTKIIEEQGRNPVNTNNSNAADTTSQKSSSRVKPTVNTTEQTETKTEEKVENTQKADPGADSDNQANKRKDSQSGKAENKPGEGAERTKPGEGAERTKPGEGAERTQEGYSLNFNVLGQEVSVKTDKELQLF</sequence>
<reference evidence="11" key="1">
    <citation type="journal article" date="2019" name="bioRxiv">
        <title>The Genome of the Zebra Mussel, Dreissena polymorpha: A Resource for Invasive Species Research.</title>
        <authorList>
            <person name="McCartney M.A."/>
            <person name="Auch B."/>
            <person name="Kono T."/>
            <person name="Mallez S."/>
            <person name="Zhang Y."/>
            <person name="Obille A."/>
            <person name="Becker A."/>
            <person name="Abrahante J.E."/>
            <person name="Garbe J."/>
            <person name="Badalamenti J.P."/>
            <person name="Herman A."/>
            <person name="Mangelson H."/>
            <person name="Liachko I."/>
            <person name="Sullivan S."/>
            <person name="Sone E.D."/>
            <person name="Koren S."/>
            <person name="Silverstein K.A.T."/>
            <person name="Beckman K.B."/>
            <person name="Gohl D.M."/>
        </authorList>
    </citation>
    <scope>NUCLEOTIDE SEQUENCE</scope>
    <source>
        <strain evidence="11">Duluth1</strain>
        <tissue evidence="11">Whole animal</tissue>
    </source>
</reference>
<dbReference type="GO" id="GO:0005930">
    <property type="term" value="C:axoneme"/>
    <property type="evidence" value="ECO:0007669"/>
    <property type="project" value="UniProtKB-SubCell"/>
</dbReference>
<feature type="repeat" description="TPR" evidence="9">
    <location>
        <begin position="317"/>
        <end position="350"/>
    </location>
</feature>
<evidence type="ECO:0000256" key="9">
    <source>
        <dbReference type="PROSITE-ProRule" id="PRU00339"/>
    </source>
</evidence>
<dbReference type="OrthoDB" id="10268002at2759"/>
<evidence type="ECO:0000256" key="8">
    <source>
        <dbReference type="ARBA" id="ARBA00034143"/>
    </source>
</evidence>
<dbReference type="Gene3D" id="1.25.40.10">
    <property type="entry name" value="Tetratricopeptide repeat domain"/>
    <property type="match status" value="2"/>
</dbReference>
<dbReference type="InterPro" id="IPR019734">
    <property type="entry name" value="TPR_rpt"/>
</dbReference>
<evidence type="ECO:0000313" key="12">
    <source>
        <dbReference type="Proteomes" id="UP000828390"/>
    </source>
</evidence>
<feature type="region of interest" description="Disordered" evidence="10">
    <location>
        <begin position="490"/>
        <end position="596"/>
    </location>
</feature>
<gene>
    <name evidence="11" type="ORF">DPMN_074632</name>
</gene>
<dbReference type="PROSITE" id="PS50005">
    <property type="entry name" value="TPR"/>
    <property type="match status" value="3"/>
</dbReference>
<evidence type="ECO:0000313" key="11">
    <source>
        <dbReference type="EMBL" id="KAH3699672.1"/>
    </source>
</evidence>
<feature type="compositionally biased region" description="Low complexity" evidence="10">
    <location>
        <begin position="497"/>
        <end position="508"/>
    </location>
</feature>
<evidence type="ECO:0000256" key="5">
    <source>
        <dbReference type="ARBA" id="ARBA00023212"/>
    </source>
</evidence>
<comment type="caution">
    <text evidence="11">The sequence shown here is derived from an EMBL/GenBank/DDBJ whole genome shotgun (WGS) entry which is preliminary data.</text>
</comment>
<evidence type="ECO:0000256" key="1">
    <source>
        <dbReference type="ARBA" id="ARBA00004430"/>
    </source>
</evidence>
<dbReference type="Pfam" id="PF13432">
    <property type="entry name" value="TPR_16"/>
    <property type="match status" value="1"/>
</dbReference>
<evidence type="ECO:0000256" key="6">
    <source>
        <dbReference type="ARBA" id="ARBA00023273"/>
    </source>
</evidence>
<evidence type="ECO:0000256" key="7">
    <source>
        <dbReference type="ARBA" id="ARBA00034139"/>
    </source>
</evidence>
<feature type="repeat" description="TPR" evidence="9">
    <location>
        <begin position="357"/>
        <end position="390"/>
    </location>
</feature>
<keyword evidence="4 9" id="KW-0802">TPR repeat</keyword>
<feature type="compositionally biased region" description="Basic and acidic residues" evidence="10">
    <location>
        <begin position="549"/>
        <end position="590"/>
    </location>
</feature>
<dbReference type="InterPro" id="IPR040111">
    <property type="entry name" value="ODAD4"/>
</dbReference>
<proteinExistence type="predicted"/>
<evidence type="ECO:0000256" key="4">
    <source>
        <dbReference type="ARBA" id="ARBA00022803"/>
    </source>
</evidence>
<dbReference type="EMBL" id="JAIWYP010000015">
    <property type="protein sequence ID" value="KAH3699672.1"/>
    <property type="molecule type" value="Genomic_DNA"/>
</dbReference>
<dbReference type="Proteomes" id="UP000828390">
    <property type="component" value="Unassembled WGS sequence"/>
</dbReference>
<organism evidence="11 12">
    <name type="scientific">Dreissena polymorpha</name>
    <name type="common">Zebra mussel</name>
    <name type="synonym">Mytilus polymorpha</name>
    <dbReference type="NCBI Taxonomy" id="45954"/>
    <lineage>
        <taxon>Eukaryota</taxon>
        <taxon>Metazoa</taxon>
        <taxon>Spiralia</taxon>
        <taxon>Lophotrochozoa</taxon>
        <taxon>Mollusca</taxon>
        <taxon>Bivalvia</taxon>
        <taxon>Autobranchia</taxon>
        <taxon>Heteroconchia</taxon>
        <taxon>Euheterodonta</taxon>
        <taxon>Imparidentia</taxon>
        <taxon>Neoheterodontei</taxon>
        <taxon>Myida</taxon>
        <taxon>Dreissenoidea</taxon>
        <taxon>Dreissenidae</taxon>
        <taxon>Dreissena</taxon>
    </lineage>
</organism>
<keyword evidence="12" id="KW-1185">Reference proteome</keyword>
<comment type="subcellular location">
    <subcellularLocation>
        <location evidence="1">Cytoplasm</location>
        <location evidence="1">Cytoskeleton</location>
        <location evidence="1">Cilium axoneme</location>
    </subcellularLocation>
</comment>
<keyword evidence="6" id="KW-0966">Cell projection</keyword>
<keyword evidence="3" id="KW-0677">Repeat</keyword>